<feature type="binding site" evidence="7">
    <location>
        <position position="146"/>
    </location>
    <ligand>
        <name>Zn(2+)</name>
        <dbReference type="ChEBI" id="CHEBI:29105"/>
    </ligand>
</feature>
<dbReference type="Pfam" id="PF01475">
    <property type="entry name" value="FUR"/>
    <property type="match status" value="1"/>
</dbReference>
<dbReference type="GO" id="GO:0003700">
    <property type="term" value="F:DNA-binding transcription factor activity"/>
    <property type="evidence" value="ECO:0007669"/>
    <property type="project" value="InterPro"/>
</dbReference>
<evidence type="ECO:0000313" key="9">
    <source>
        <dbReference type="Proteomes" id="UP000308917"/>
    </source>
</evidence>
<protein>
    <submittedName>
        <fullName evidence="8">Transcriptional repressor</fullName>
    </submittedName>
</protein>
<evidence type="ECO:0000313" key="8">
    <source>
        <dbReference type="EMBL" id="THU05067.1"/>
    </source>
</evidence>
<feature type="binding site" evidence="7">
    <location>
        <position position="143"/>
    </location>
    <ligand>
        <name>Zn(2+)</name>
        <dbReference type="ChEBI" id="CHEBI:29105"/>
    </ligand>
</feature>
<reference evidence="8 9" key="1">
    <citation type="journal article" date="2015" name="Antonie Van Leeuwenhoek">
        <title>Lampropedia puyangensis sp. nov., isolated from symptomatic bark of Populus ? euramericana canker and emended description of Lampropedia hyalina (Ehrenberg 1832) Lee et al. 2004.</title>
        <authorList>
            <person name="Li Y."/>
            <person name="Wang T."/>
            <person name="Piao C.G."/>
            <person name="Wang L.F."/>
            <person name="Tian G.Z."/>
            <person name="Zhu T.H."/>
            <person name="Guo M.W."/>
        </authorList>
    </citation>
    <scope>NUCLEOTIDE SEQUENCE [LARGE SCALE GENOMIC DNA]</scope>
    <source>
        <strain evidence="8 9">2-bin</strain>
    </source>
</reference>
<dbReference type="EMBL" id="STFG01000001">
    <property type="protein sequence ID" value="THU05067.1"/>
    <property type="molecule type" value="Genomic_DNA"/>
</dbReference>
<keyword evidence="3 7" id="KW-0862">Zinc</keyword>
<dbReference type="Gene3D" id="1.10.10.10">
    <property type="entry name" value="Winged helix-like DNA-binding domain superfamily/Winged helix DNA-binding domain"/>
    <property type="match status" value="1"/>
</dbReference>
<keyword evidence="2" id="KW-0678">Repressor</keyword>
<dbReference type="GO" id="GO:0000976">
    <property type="term" value="F:transcription cis-regulatory region binding"/>
    <property type="evidence" value="ECO:0007669"/>
    <property type="project" value="TreeGrafter"/>
</dbReference>
<keyword evidence="5" id="KW-0238">DNA-binding</keyword>
<evidence type="ECO:0000256" key="4">
    <source>
        <dbReference type="ARBA" id="ARBA00023015"/>
    </source>
</evidence>
<evidence type="ECO:0000256" key="5">
    <source>
        <dbReference type="ARBA" id="ARBA00023125"/>
    </source>
</evidence>
<feature type="binding site" evidence="7">
    <location>
        <position position="103"/>
    </location>
    <ligand>
        <name>Zn(2+)</name>
        <dbReference type="ChEBI" id="CHEBI:29105"/>
    </ligand>
</feature>
<keyword evidence="9" id="KW-1185">Reference proteome</keyword>
<evidence type="ECO:0000256" key="2">
    <source>
        <dbReference type="ARBA" id="ARBA00022491"/>
    </source>
</evidence>
<feature type="binding site" evidence="7">
    <location>
        <position position="106"/>
    </location>
    <ligand>
        <name>Zn(2+)</name>
        <dbReference type="ChEBI" id="CHEBI:29105"/>
    </ligand>
</feature>
<organism evidence="8 9">
    <name type="scientific">Lampropedia puyangensis</name>
    <dbReference type="NCBI Taxonomy" id="1330072"/>
    <lineage>
        <taxon>Bacteria</taxon>
        <taxon>Pseudomonadati</taxon>
        <taxon>Pseudomonadota</taxon>
        <taxon>Betaproteobacteria</taxon>
        <taxon>Burkholderiales</taxon>
        <taxon>Comamonadaceae</taxon>
        <taxon>Lampropedia</taxon>
    </lineage>
</organism>
<keyword evidence="7" id="KW-0479">Metal-binding</keyword>
<dbReference type="PANTHER" id="PTHR33202">
    <property type="entry name" value="ZINC UPTAKE REGULATION PROTEIN"/>
    <property type="match status" value="1"/>
</dbReference>
<dbReference type="RefSeq" id="WP_136571779.1">
    <property type="nucleotide sequence ID" value="NZ_STFG01000001.1"/>
</dbReference>
<dbReference type="Proteomes" id="UP000308917">
    <property type="component" value="Unassembled WGS sequence"/>
</dbReference>
<dbReference type="OrthoDB" id="9806864at2"/>
<comment type="caution">
    <text evidence="8">The sequence shown here is derived from an EMBL/GenBank/DDBJ whole genome shotgun (WGS) entry which is preliminary data.</text>
</comment>
<evidence type="ECO:0000256" key="1">
    <source>
        <dbReference type="ARBA" id="ARBA00007957"/>
    </source>
</evidence>
<dbReference type="SUPFAM" id="SSF46785">
    <property type="entry name" value="Winged helix' DNA-binding domain"/>
    <property type="match status" value="1"/>
</dbReference>
<gene>
    <name evidence="8" type="ORF">E9531_00475</name>
</gene>
<dbReference type="GO" id="GO:0045892">
    <property type="term" value="P:negative regulation of DNA-templated transcription"/>
    <property type="evidence" value="ECO:0007669"/>
    <property type="project" value="TreeGrafter"/>
</dbReference>
<dbReference type="PANTHER" id="PTHR33202:SF7">
    <property type="entry name" value="FERRIC UPTAKE REGULATION PROTEIN"/>
    <property type="match status" value="1"/>
</dbReference>
<sequence>MSTTTHPPHAQEANMHLLRQAGISITLPRLELLRVLQEAGKALTAHQIYRCHLDAGHDVPLSTIYVNLKRLEDTGIIHRIRLDNDSKSLYCVSTDASPVRLVCKQCGQLLWVNDPRIALLLEQVCQDKGYALQGYGVTLEANCQTCAPGHLPS</sequence>
<comment type="similarity">
    <text evidence="1">Belongs to the Fur family.</text>
</comment>
<proteinExistence type="inferred from homology"/>
<dbReference type="Gene3D" id="3.30.1490.190">
    <property type="match status" value="1"/>
</dbReference>
<evidence type="ECO:0000256" key="7">
    <source>
        <dbReference type="PIRSR" id="PIRSR602481-1"/>
    </source>
</evidence>
<dbReference type="InterPro" id="IPR036388">
    <property type="entry name" value="WH-like_DNA-bd_sf"/>
</dbReference>
<evidence type="ECO:0000256" key="6">
    <source>
        <dbReference type="ARBA" id="ARBA00023163"/>
    </source>
</evidence>
<dbReference type="InterPro" id="IPR036390">
    <property type="entry name" value="WH_DNA-bd_sf"/>
</dbReference>
<dbReference type="AlphaFoldDB" id="A0A4S8FCH2"/>
<dbReference type="InterPro" id="IPR002481">
    <property type="entry name" value="FUR"/>
</dbReference>
<evidence type="ECO:0000256" key="3">
    <source>
        <dbReference type="ARBA" id="ARBA00022833"/>
    </source>
</evidence>
<keyword evidence="4" id="KW-0805">Transcription regulation</keyword>
<dbReference type="GO" id="GO:0008270">
    <property type="term" value="F:zinc ion binding"/>
    <property type="evidence" value="ECO:0007669"/>
    <property type="project" value="TreeGrafter"/>
</dbReference>
<dbReference type="GO" id="GO:1900376">
    <property type="term" value="P:regulation of secondary metabolite biosynthetic process"/>
    <property type="evidence" value="ECO:0007669"/>
    <property type="project" value="TreeGrafter"/>
</dbReference>
<dbReference type="InterPro" id="IPR043135">
    <property type="entry name" value="Fur_C"/>
</dbReference>
<name>A0A4S8FCH2_9BURK</name>
<comment type="cofactor">
    <cofactor evidence="7">
        <name>Zn(2+)</name>
        <dbReference type="ChEBI" id="CHEBI:29105"/>
    </cofactor>
    <text evidence="7">Binds 1 zinc ion per subunit.</text>
</comment>
<keyword evidence="6" id="KW-0804">Transcription</keyword>
<accession>A0A4S8FCH2</accession>